<dbReference type="GO" id="GO:0019878">
    <property type="term" value="P:lysine biosynthetic process via aminoadipic acid"/>
    <property type="evidence" value="ECO:0007669"/>
    <property type="project" value="TreeGrafter"/>
</dbReference>
<dbReference type="AlphaFoldDB" id="A0A978UBN5"/>
<dbReference type="InterPro" id="IPR055066">
    <property type="entry name" value="AASDHPPT_N"/>
</dbReference>
<organism evidence="5 6">
    <name type="scientific">Ziziphus jujuba var. spinosa</name>
    <dbReference type="NCBI Taxonomy" id="714518"/>
    <lineage>
        <taxon>Eukaryota</taxon>
        <taxon>Viridiplantae</taxon>
        <taxon>Streptophyta</taxon>
        <taxon>Embryophyta</taxon>
        <taxon>Tracheophyta</taxon>
        <taxon>Spermatophyta</taxon>
        <taxon>Magnoliopsida</taxon>
        <taxon>eudicotyledons</taxon>
        <taxon>Gunneridae</taxon>
        <taxon>Pentapetalae</taxon>
        <taxon>rosids</taxon>
        <taxon>fabids</taxon>
        <taxon>Rosales</taxon>
        <taxon>Rhamnaceae</taxon>
        <taxon>Paliureae</taxon>
        <taxon>Ziziphus</taxon>
    </lineage>
</organism>
<feature type="domain" description="4'-phosphopantetheinyl transferase" evidence="3">
    <location>
        <begin position="154"/>
        <end position="244"/>
    </location>
</feature>
<proteinExistence type="predicted"/>
<evidence type="ECO:0000313" key="6">
    <source>
        <dbReference type="Proteomes" id="UP000813462"/>
    </source>
</evidence>
<dbReference type="Pfam" id="PF22624">
    <property type="entry name" value="AASDHPPT_N"/>
    <property type="match status" value="1"/>
</dbReference>
<feature type="domain" description="4'-phosphopantetheinyl transferase N-terminal" evidence="4">
    <location>
        <begin position="55"/>
        <end position="145"/>
    </location>
</feature>
<reference evidence="5" key="1">
    <citation type="journal article" date="2021" name="Front. Plant Sci.">
        <title>Chromosome-Scale Genome Assembly for Chinese Sour Jujube and Insights Into Its Genome Evolution and Domestication Signature.</title>
        <authorList>
            <person name="Shen L.-Y."/>
            <person name="Luo H."/>
            <person name="Wang X.-L."/>
            <person name="Wang X.-M."/>
            <person name="Qiu X.-J."/>
            <person name="Liu H."/>
            <person name="Zhou S.-S."/>
            <person name="Jia K.-H."/>
            <person name="Nie S."/>
            <person name="Bao Y.-T."/>
            <person name="Zhang R.-G."/>
            <person name="Yun Q.-Z."/>
            <person name="Chai Y.-H."/>
            <person name="Lu J.-Y."/>
            <person name="Li Y."/>
            <person name="Zhao S.-W."/>
            <person name="Mao J.-F."/>
            <person name="Jia S.-G."/>
            <person name="Mao Y.-M."/>
        </authorList>
    </citation>
    <scope>NUCLEOTIDE SEQUENCE</scope>
    <source>
        <strain evidence="5">AT0</strain>
        <tissue evidence="5">Leaf</tissue>
    </source>
</reference>
<evidence type="ECO:0000313" key="5">
    <source>
        <dbReference type="EMBL" id="KAH7512178.1"/>
    </source>
</evidence>
<dbReference type="InterPro" id="IPR008278">
    <property type="entry name" value="4-PPantetheinyl_Trfase_dom"/>
</dbReference>
<sequence length="317" mass="36123">MFLIRQRPYLTMNIHCLQRCFCSAPSPLAALQLPSPMEAHLWYVLPEEVRSEKLMAQYTELLSPCERENVLSMRGEQLKKSAVLSRALVRTTIARYVDQTNFQVDPKSLKFRKNRYGKPEVDWENADGRHPPPLHFNISHTSSLIACGVTVDSPIGIDVEEKNRKLKNHVLAFARRYFSSQELEHLTAISDPEIQRQELVKLWTIKEAYVKALGRGFSAAPFKTFTIRFKAKTRGSHLSMDKDTEASEIIVESFDDPGNITSNWQFALVELAGSHYAAICTEKAKIIEGRSSSVPMKLTVRRTIPFVEDECLPEIQL</sequence>
<dbReference type="Gene3D" id="3.90.470.20">
    <property type="entry name" value="4'-phosphopantetheinyl transferase domain"/>
    <property type="match status" value="2"/>
</dbReference>
<dbReference type="Pfam" id="PF01648">
    <property type="entry name" value="ACPS"/>
    <property type="match status" value="1"/>
</dbReference>
<dbReference type="FunFam" id="3.90.470.20:FF:000010">
    <property type="entry name" value="L-aminoadipate-semialdehyde dehydrogenase-phosphopantetheinyl transferase"/>
    <property type="match status" value="1"/>
</dbReference>
<evidence type="ECO:0000256" key="2">
    <source>
        <dbReference type="ARBA" id="ARBA00022679"/>
    </source>
</evidence>
<dbReference type="PANTHER" id="PTHR12215:SF15">
    <property type="entry name" value="4'-PHOSPHOPANTETHEINYL TRANSFERASE SUPERFAMILY-RELATED"/>
    <property type="match status" value="1"/>
</dbReference>
<dbReference type="Proteomes" id="UP000813462">
    <property type="component" value="Unassembled WGS sequence"/>
</dbReference>
<protein>
    <recommendedName>
        <fullName evidence="1">holo-[acyl-carrier-protein] synthase</fullName>
        <ecNumber evidence="1">2.7.8.7</ecNumber>
    </recommendedName>
</protein>
<evidence type="ECO:0000256" key="1">
    <source>
        <dbReference type="ARBA" id="ARBA00013172"/>
    </source>
</evidence>
<dbReference type="SUPFAM" id="SSF56214">
    <property type="entry name" value="4'-phosphopantetheinyl transferase"/>
    <property type="match status" value="2"/>
</dbReference>
<dbReference type="InterPro" id="IPR050559">
    <property type="entry name" value="P-Pant_transferase_sf"/>
</dbReference>
<accession>A0A978UBN5</accession>
<evidence type="ECO:0000259" key="3">
    <source>
        <dbReference type="Pfam" id="PF01648"/>
    </source>
</evidence>
<dbReference type="EC" id="2.7.8.7" evidence="1"/>
<dbReference type="GO" id="GO:0000287">
    <property type="term" value="F:magnesium ion binding"/>
    <property type="evidence" value="ECO:0007669"/>
    <property type="project" value="InterPro"/>
</dbReference>
<comment type="caution">
    <text evidence="5">The sequence shown here is derived from an EMBL/GenBank/DDBJ whole genome shotgun (WGS) entry which is preliminary data.</text>
</comment>
<dbReference type="GO" id="GO:0005829">
    <property type="term" value="C:cytosol"/>
    <property type="evidence" value="ECO:0007669"/>
    <property type="project" value="TreeGrafter"/>
</dbReference>
<name>A0A978UBN5_ZIZJJ</name>
<dbReference type="FunFam" id="3.90.470.20:FF:000011">
    <property type="entry name" value="Os08g0243100 protein"/>
    <property type="match status" value="1"/>
</dbReference>
<evidence type="ECO:0000259" key="4">
    <source>
        <dbReference type="Pfam" id="PF22624"/>
    </source>
</evidence>
<dbReference type="PANTHER" id="PTHR12215">
    <property type="entry name" value="PHOSPHOPANTETHEINE TRANSFERASE"/>
    <property type="match status" value="1"/>
</dbReference>
<keyword evidence="2" id="KW-0808">Transferase</keyword>
<dbReference type="EMBL" id="JAEACU010000012">
    <property type="protein sequence ID" value="KAH7512178.1"/>
    <property type="molecule type" value="Genomic_DNA"/>
</dbReference>
<gene>
    <name evidence="5" type="ORF">FEM48_Zijuj12G0062900</name>
</gene>
<dbReference type="GO" id="GO:0008897">
    <property type="term" value="F:holo-[acyl-carrier-protein] synthase activity"/>
    <property type="evidence" value="ECO:0007669"/>
    <property type="project" value="UniProtKB-EC"/>
</dbReference>
<dbReference type="InterPro" id="IPR037143">
    <property type="entry name" value="4-PPantetheinyl_Trfase_dom_sf"/>
</dbReference>